<keyword evidence="10" id="KW-1185">Reference proteome</keyword>
<dbReference type="SMART" id="SM00382">
    <property type="entry name" value="AAA"/>
    <property type="match status" value="1"/>
</dbReference>
<dbReference type="InterPro" id="IPR039421">
    <property type="entry name" value="Type_1_exporter"/>
</dbReference>
<protein>
    <recommendedName>
        <fullName evidence="8">ABC transporter domain-containing protein</fullName>
    </recommendedName>
</protein>
<evidence type="ECO:0000256" key="4">
    <source>
        <dbReference type="ARBA" id="ARBA00022840"/>
    </source>
</evidence>
<name>A0A9Q5JFI5_9LACT</name>
<dbReference type="InterPro" id="IPR003593">
    <property type="entry name" value="AAA+_ATPase"/>
</dbReference>
<keyword evidence="3" id="KW-0547">Nucleotide-binding</keyword>
<evidence type="ECO:0000256" key="5">
    <source>
        <dbReference type="ARBA" id="ARBA00022989"/>
    </source>
</evidence>
<dbReference type="InterPro" id="IPR036640">
    <property type="entry name" value="ABC1_TM_sf"/>
</dbReference>
<dbReference type="GO" id="GO:0005524">
    <property type="term" value="F:ATP binding"/>
    <property type="evidence" value="ECO:0007669"/>
    <property type="project" value="UniProtKB-KW"/>
</dbReference>
<dbReference type="GO" id="GO:0034040">
    <property type="term" value="F:ATPase-coupled lipid transmembrane transporter activity"/>
    <property type="evidence" value="ECO:0007669"/>
    <property type="project" value="TreeGrafter"/>
</dbReference>
<feature type="transmembrane region" description="Helical" evidence="7">
    <location>
        <begin position="129"/>
        <end position="149"/>
    </location>
</feature>
<dbReference type="Proteomes" id="UP000177273">
    <property type="component" value="Unassembled WGS sequence"/>
</dbReference>
<dbReference type="GO" id="GO:0016887">
    <property type="term" value="F:ATP hydrolysis activity"/>
    <property type="evidence" value="ECO:0007669"/>
    <property type="project" value="InterPro"/>
</dbReference>
<keyword evidence="5 7" id="KW-1133">Transmembrane helix</keyword>
<reference evidence="10" key="1">
    <citation type="submission" date="2016-09" db="EMBL/GenBank/DDBJ databases">
        <title>Draft genome sequence of a novel species of the family Streptococcaceae isolated from flowers.</title>
        <authorList>
            <person name="Chuah L.-O."/>
            <person name="Yap K.-P."/>
            <person name="Thong K.L."/>
            <person name="Liong M.T."/>
            <person name="Ahmad R."/>
            <person name="Rusul G."/>
        </authorList>
    </citation>
    <scope>NUCLEOTIDE SEQUENCE [LARGE SCALE GENOMIC DNA]</scope>
    <source>
        <strain evidence="10">HibF3</strain>
    </source>
</reference>
<feature type="transmembrane region" description="Helical" evidence="7">
    <location>
        <begin position="155"/>
        <end position="171"/>
    </location>
</feature>
<feature type="transmembrane region" description="Helical" evidence="7">
    <location>
        <begin position="239"/>
        <end position="263"/>
    </location>
</feature>
<keyword evidence="2 7" id="KW-0812">Transmembrane</keyword>
<dbReference type="Gene3D" id="1.20.1560.10">
    <property type="entry name" value="ABC transporter type 1, transmembrane domain"/>
    <property type="match status" value="1"/>
</dbReference>
<dbReference type="InterPro" id="IPR003439">
    <property type="entry name" value="ABC_transporter-like_ATP-bd"/>
</dbReference>
<dbReference type="AlphaFoldDB" id="A0A9Q5JFI5"/>
<evidence type="ECO:0000256" key="1">
    <source>
        <dbReference type="ARBA" id="ARBA00004651"/>
    </source>
</evidence>
<evidence type="ECO:0000256" key="7">
    <source>
        <dbReference type="SAM" id="Phobius"/>
    </source>
</evidence>
<dbReference type="Gene3D" id="3.40.50.300">
    <property type="entry name" value="P-loop containing nucleotide triphosphate hydrolases"/>
    <property type="match status" value="1"/>
</dbReference>
<dbReference type="EMBL" id="MKIQ01000028">
    <property type="protein sequence ID" value="OFI46374.1"/>
    <property type="molecule type" value="Genomic_DNA"/>
</dbReference>
<evidence type="ECO:0000313" key="10">
    <source>
        <dbReference type="Proteomes" id="UP000177273"/>
    </source>
</evidence>
<comment type="caution">
    <text evidence="9">The sequence shown here is derived from an EMBL/GenBank/DDBJ whole genome shotgun (WGS) entry which is preliminary data.</text>
</comment>
<feature type="transmembrane region" description="Helical" evidence="7">
    <location>
        <begin position="12"/>
        <end position="29"/>
    </location>
</feature>
<dbReference type="PROSITE" id="PS50893">
    <property type="entry name" value="ABC_TRANSPORTER_2"/>
    <property type="match status" value="1"/>
</dbReference>
<dbReference type="Pfam" id="PF00005">
    <property type="entry name" value="ABC_tran"/>
    <property type="match status" value="1"/>
</dbReference>
<comment type="subcellular location">
    <subcellularLocation>
        <location evidence="1">Cell membrane</location>
        <topology evidence="1">Multi-pass membrane protein</topology>
    </subcellularLocation>
</comment>
<evidence type="ECO:0000256" key="6">
    <source>
        <dbReference type="ARBA" id="ARBA00023136"/>
    </source>
</evidence>
<dbReference type="PANTHER" id="PTHR24221">
    <property type="entry name" value="ATP-BINDING CASSETTE SUB-FAMILY B"/>
    <property type="match status" value="1"/>
</dbReference>
<evidence type="ECO:0000259" key="8">
    <source>
        <dbReference type="PROSITE" id="PS50893"/>
    </source>
</evidence>
<evidence type="ECO:0000256" key="2">
    <source>
        <dbReference type="ARBA" id="ARBA00022692"/>
    </source>
</evidence>
<keyword evidence="4" id="KW-0067">ATP-binding</keyword>
<feature type="transmembrane region" description="Helical" evidence="7">
    <location>
        <begin position="269"/>
        <end position="288"/>
    </location>
</feature>
<organism evidence="9 10">
    <name type="scientific">Floricoccus penangensis</name>
    <dbReference type="NCBI Taxonomy" id="1859475"/>
    <lineage>
        <taxon>Bacteria</taxon>
        <taxon>Bacillati</taxon>
        <taxon>Bacillota</taxon>
        <taxon>Bacilli</taxon>
        <taxon>Lactobacillales</taxon>
        <taxon>Streptococcaceae</taxon>
        <taxon>Floricoccus</taxon>
    </lineage>
</organism>
<feature type="transmembrane region" description="Helical" evidence="7">
    <location>
        <begin position="49"/>
        <end position="68"/>
    </location>
</feature>
<feature type="domain" description="ABC transporter" evidence="8">
    <location>
        <begin position="333"/>
        <end position="570"/>
    </location>
</feature>
<sequence length="580" mass="66406">MKKRIKDFFKQNICILLIFYLAFILAYFLDSYSFGYILSLLEEKNMNFTKFAGIILLFYAIIFICKFMSDILGQKIVYLAFKSRMEQVQSLVDKTYKSKYQYFEDNNFMSTINRAIDFFGGDNIGYQGVIIDMVYLFPYLFLIIIGGVAIGKNNIFIVLLTLILTGLSFPIKQKLNDFDIDTDLDSGQIGEKLEYFQEITTDNSYGKDIRTFGLKPIILERYEELTKAAKDIINRRTNLATVLAILSLLIEVLNDGLVLYILYPSRNELSLALIFLIFSMYILLKTMFKKVLETLADLNKNAKLFTDYDATLDNSGQEYNDSQMVNNLEDFDIEFKNVSFVYPGSEDIVLDNLNFNINSQDKLGIIGENGAGKTTLIKLLIGLFDPSEGKILINNKPTTADQRLEYFSSVFQNSLLFAGSIGDNLFFNEDNLASDKVEYARSYFAENTLKKDGQLIDLATNIGQDFYDDAFKPSGGQEQLLLILRALVQDVRMLVLDEPTSALDPSKEIEFYERIEKESKERGFIVISHRLAVSNIVDKVIVIKDHKIEDIGGHNELIKRSDYYRHLRDLASSMYESEAK</sequence>
<dbReference type="PANTHER" id="PTHR24221:SF654">
    <property type="entry name" value="ATP-BINDING CASSETTE SUB-FAMILY B MEMBER 6"/>
    <property type="match status" value="1"/>
</dbReference>
<dbReference type="InterPro" id="IPR027417">
    <property type="entry name" value="P-loop_NTPase"/>
</dbReference>
<proteinExistence type="predicted"/>
<dbReference type="SUPFAM" id="SSF90123">
    <property type="entry name" value="ABC transporter transmembrane region"/>
    <property type="match status" value="1"/>
</dbReference>
<evidence type="ECO:0000256" key="3">
    <source>
        <dbReference type="ARBA" id="ARBA00022741"/>
    </source>
</evidence>
<evidence type="ECO:0000313" key="9">
    <source>
        <dbReference type="EMBL" id="OFI46374.1"/>
    </source>
</evidence>
<dbReference type="SUPFAM" id="SSF52540">
    <property type="entry name" value="P-loop containing nucleoside triphosphate hydrolases"/>
    <property type="match status" value="1"/>
</dbReference>
<dbReference type="CDD" id="cd03228">
    <property type="entry name" value="ABCC_MRP_Like"/>
    <property type="match status" value="1"/>
</dbReference>
<gene>
    <name evidence="9" type="ORF">BG262_04990</name>
</gene>
<accession>A0A9Q5JFI5</accession>
<keyword evidence="6 7" id="KW-0472">Membrane</keyword>
<dbReference type="GO" id="GO:0005886">
    <property type="term" value="C:plasma membrane"/>
    <property type="evidence" value="ECO:0007669"/>
    <property type="project" value="UniProtKB-SubCell"/>
</dbReference>